<keyword evidence="4 6" id="KW-1133">Transmembrane helix</keyword>
<protein>
    <submittedName>
        <fullName evidence="8">Lipoprotein releasing system transmembrane protein LolC</fullName>
    </submittedName>
</protein>
<comment type="subcellular location">
    <subcellularLocation>
        <location evidence="1">Cell membrane</location>
        <topology evidence="1">Multi-pass membrane protein</topology>
    </subcellularLocation>
</comment>
<dbReference type="AlphaFoldDB" id="A0A1W1E8X4"/>
<evidence type="ECO:0000256" key="1">
    <source>
        <dbReference type="ARBA" id="ARBA00004651"/>
    </source>
</evidence>
<evidence type="ECO:0000259" key="7">
    <source>
        <dbReference type="Pfam" id="PF02687"/>
    </source>
</evidence>
<accession>A0A1W1E8X4</accession>
<keyword evidence="5 6" id="KW-0472">Membrane</keyword>
<evidence type="ECO:0000256" key="4">
    <source>
        <dbReference type="ARBA" id="ARBA00022989"/>
    </source>
</evidence>
<feature type="domain" description="ABC3 transporter permease C-terminal" evidence="7">
    <location>
        <begin position="277"/>
        <end position="402"/>
    </location>
</feature>
<reference evidence="8" key="1">
    <citation type="submission" date="2016-10" db="EMBL/GenBank/DDBJ databases">
        <authorList>
            <person name="de Groot N.N."/>
        </authorList>
    </citation>
    <scope>NUCLEOTIDE SEQUENCE</scope>
</reference>
<dbReference type="InterPro" id="IPR003838">
    <property type="entry name" value="ABC3_permease_C"/>
</dbReference>
<dbReference type="GO" id="GO:0044874">
    <property type="term" value="P:lipoprotein localization to outer membrane"/>
    <property type="evidence" value="ECO:0007669"/>
    <property type="project" value="TreeGrafter"/>
</dbReference>
<feature type="transmembrane region" description="Helical" evidence="6">
    <location>
        <begin position="30"/>
        <end position="56"/>
    </location>
</feature>
<feature type="transmembrane region" description="Helical" evidence="6">
    <location>
        <begin position="274"/>
        <end position="300"/>
    </location>
</feature>
<keyword evidence="3 6" id="KW-0812">Transmembrane</keyword>
<sequence>MIQTPSPSLGKDFTGRIIRHYLKYDKENPFIFISAMLAFGGIAAGVMVLMIAMGIMNGTQKEFKKRLFVMNYPLTVLPMREGAVNNDLIKKLHQYYPNLKFSPYYTTQVITRNAGAVQGSLLYGVDFAKESALNPVFKEAAAQSSSKSKFKAIIGDALSFEMDAPKGHKVTLYFSEQQAIGFGTMPLQKRFVVDGTFHSGLKAYDKAIIYTTLEAFEKLLKRKRESYDGLHIYTEDARGMIGKIRKILPENTIIEGWWQQNGNFFAAMQMEKKALFLVLLLIILVASLNIISSLLMTVMSRRSEIALMRTLGATQQEIRKIFFKLGIIIGTAGIVAGTLLGGFGIWILKTFDIISVPEDVYGTSKLPVDLTMGDFGLIILGTSVIILLSARYPAKKAAQTDPLKVLRNE</sequence>
<evidence type="ECO:0000256" key="5">
    <source>
        <dbReference type="ARBA" id="ARBA00023136"/>
    </source>
</evidence>
<dbReference type="GO" id="GO:0098797">
    <property type="term" value="C:plasma membrane protein complex"/>
    <property type="evidence" value="ECO:0007669"/>
    <property type="project" value="TreeGrafter"/>
</dbReference>
<evidence type="ECO:0000256" key="2">
    <source>
        <dbReference type="ARBA" id="ARBA00022475"/>
    </source>
</evidence>
<dbReference type="EMBL" id="FPIB01000014">
    <property type="protein sequence ID" value="SFV90359.1"/>
    <property type="molecule type" value="Genomic_DNA"/>
</dbReference>
<evidence type="ECO:0000313" key="8">
    <source>
        <dbReference type="EMBL" id="SFV90359.1"/>
    </source>
</evidence>
<dbReference type="PANTHER" id="PTHR30489:SF0">
    <property type="entry name" value="LIPOPROTEIN-RELEASING SYSTEM TRANSMEMBRANE PROTEIN LOLE"/>
    <property type="match status" value="1"/>
</dbReference>
<proteinExistence type="predicted"/>
<dbReference type="InterPro" id="IPR051447">
    <property type="entry name" value="Lipoprotein-release_system"/>
</dbReference>
<dbReference type="Pfam" id="PF02687">
    <property type="entry name" value="FtsX"/>
    <property type="match status" value="1"/>
</dbReference>
<evidence type="ECO:0000256" key="3">
    <source>
        <dbReference type="ARBA" id="ARBA00022692"/>
    </source>
</evidence>
<evidence type="ECO:0000256" key="6">
    <source>
        <dbReference type="SAM" id="Phobius"/>
    </source>
</evidence>
<feature type="transmembrane region" description="Helical" evidence="6">
    <location>
        <begin position="375"/>
        <end position="394"/>
    </location>
</feature>
<dbReference type="PANTHER" id="PTHR30489">
    <property type="entry name" value="LIPOPROTEIN-RELEASING SYSTEM TRANSMEMBRANE PROTEIN LOLE"/>
    <property type="match status" value="1"/>
</dbReference>
<keyword evidence="8" id="KW-0449">Lipoprotein</keyword>
<keyword evidence="2" id="KW-1003">Cell membrane</keyword>
<organism evidence="8">
    <name type="scientific">hydrothermal vent metagenome</name>
    <dbReference type="NCBI Taxonomy" id="652676"/>
    <lineage>
        <taxon>unclassified sequences</taxon>
        <taxon>metagenomes</taxon>
        <taxon>ecological metagenomes</taxon>
    </lineage>
</organism>
<feature type="transmembrane region" description="Helical" evidence="6">
    <location>
        <begin position="321"/>
        <end position="348"/>
    </location>
</feature>
<name>A0A1W1E8X4_9ZZZZ</name>
<gene>
    <name evidence="8" type="ORF">MNB_SV-4-114</name>
</gene>